<gene>
    <name evidence="1" type="ORF">CPT_Menlow_219</name>
</gene>
<evidence type="ECO:0000313" key="1">
    <source>
        <dbReference type="EMBL" id="AUG87920.1"/>
    </source>
</evidence>
<proteinExistence type="predicted"/>
<sequence>METRDVYFKYARQTFGPYRTTEKFLIDSFQFDGEMREYSYKHFPVRNIEGSQFVKLFCRCGACDFNDDGRCMHEYQCNCCGKYIKVYRRTEHGQDTES</sequence>
<accession>A0A2H5BNJ9</accession>
<name>A0A2H5BNJ9_9CAUD</name>
<evidence type="ECO:0000313" key="2">
    <source>
        <dbReference type="Proteomes" id="UP000241701"/>
    </source>
</evidence>
<keyword evidence="2" id="KW-1185">Reference proteome</keyword>
<protein>
    <submittedName>
        <fullName evidence="1">Uncharacterized protein</fullName>
    </submittedName>
</protein>
<reference evidence="2" key="1">
    <citation type="submission" date="2017-11" db="EMBL/GenBank/DDBJ databases">
        <title>Complete Genome of Klebsiella pneumoniae Myophage Menlow.</title>
        <authorList>
            <person name="Newkirk H.N."/>
            <person name="Lessor L."/>
            <person name="Liu M."/>
        </authorList>
    </citation>
    <scope>NUCLEOTIDE SEQUENCE [LARGE SCALE GENOMIC DNA]</scope>
</reference>
<dbReference type="Proteomes" id="UP000241701">
    <property type="component" value="Segment"/>
</dbReference>
<dbReference type="EMBL" id="MG428990">
    <property type="protein sequence ID" value="AUG87920.1"/>
    <property type="molecule type" value="Genomic_DNA"/>
</dbReference>
<organism evidence="1 2">
    <name type="scientific">Klebsiella phage Menlow</name>
    <dbReference type="NCBI Taxonomy" id="2054273"/>
    <lineage>
        <taxon>Viruses</taxon>
        <taxon>Duplodnaviria</taxon>
        <taxon>Heunggongvirae</taxon>
        <taxon>Uroviricota</taxon>
        <taxon>Caudoviricetes</taxon>
        <taxon>Pantevenvirales</taxon>
        <taxon>Ackermannviridae</taxon>
        <taxon>Taipeivirus</taxon>
        <taxon>Taipeivirus menlow</taxon>
    </lineage>
</organism>